<protein>
    <submittedName>
        <fullName evidence="1">Uncharacterized protein</fullName>
    </submittedName>
</protein>
<evidence type="ECO:0000313" key="2">
    <source>
        <dbReference type="Proteomes" id="UP001060085"/>
    </source>
</evidence>
<keyword evidence="2" id="KW-1185">Reference proteome</keyword>
<name>A0ACC0BWI0_CATRO</name>
<organism evidence="1 2">
    <name type="scientific">Catharanthus roseus</name>
    <name type="common">Madagascar periwinkle</name>
    <name type="synonym">Vinca rosea</name>
    <dbReference type="NCBI Taxonomy" id="4058"/>
    <lineage>
        <taxon>Eukaryota</taxon>
        <taxon>Viridiplantae</taxon>
        <taxon>Streptophyta</taxon>
        <taxon>Embryophyta</taxon>
        <taxon>Tracheophyta</taxon>
        <taxon>Spermatophyta</taxon>
        <taxon>Magnoliopsida</taxon>
        <taxon>eudicotyledons</taxon>
        <taxon>Gunneridae</taxon>
        <taxon>Pentapetalae</taxon>
        <taxon>asterids</taxon>
        <taxon>lamiids</taxon>
        <taxon>Gentianales</taxon>
        <taxon>Apocynaceae</taxon>
        <taxon>Rauvolfioideae</taxon>
        <taxon>Vinceae</taxon>
        <taxon>Catharanthinae</taxon>
        <taxon>Catharanthus</taxon>
    </lineage>
</organism>
<dbReference type="Proteomes" id="UP001060085">
    <property type="component" value="Linkage Group LG02"/>
</dbReference>
<sequence>MVSPLSFVLAFDIDHMLQCSSPCAYLEKQIIFSIARTKPSYYDLELLHDNLFFGLLVTNFSSSCASMWSKIHIFFGSFVETGYNETGLRVKKWLPKCVQFVQLARINQGNKLGGDKWLSPFVQALTANNRPLPAPLVKYDTYHAR</sequence>
<evidence type="ECO:0000313" key="1">
    <source>
        <dbReference type="EMBL" id="KAI5676931.1"/>
    </source>
</evidence>
<comment type="caution">
    <text evidence="1">The sequence shown here is derived from an EMBL/GenBank/DDBJ whole genome shotgun (WGS) entry which is preliminary data.</text>
</comment>
<proteinExistence type="predicted"/>
<gene>
    <name evidence="1" type="ORF">M9H77_07881</name>
</gene>
<accession>A0ACC0BWI0</accession>
<reference evidence="2" key="1">
    <citation type="journal article" date="2023" name="Nat. Plants">
        <title>Single-cell RNA sequencing provides a high-resolution roadmap for understanding the multicellular compartmentation of specialized metabolism.</title>
        <authorList>
            <person name="Sun S."/>
            <person name="Shen X."/>
            <person name="Li Y."/>
            <person name="Li Y."/>
            <person name="Wang S."/>
            <person name="Li R."/>
            <person name="Zhang H."/>
            <person name="Shen G."/>
            <person name="Guo B."/>
            <person name="Wei J."/>
            <person name="Xu J."/>
            <person name="St-Pierre B."/>
            <person name="Chen S."/>
            <person name="Sun C."/>
        </authorList>
    </citation>
    <scope>NUCLEOTIDE SEQUENCE [LARGE SCALE GENOMIC DNA]</scope>
</reference>
<dbReference type="EMBL" id="CM044702">
    <property type="protein sequence ID" value="KAI5676931.1"/>
    <property type="molecule type" value="Genomic_DNA"/>
</dbReference>